<keyword evidence="5" id="KW-0238">DNA-binding</keyword>
<dbReference type="InterPro" id="IPR030855">
    <property type="entry name" value="Bifunct_BirA"/>
</dbReference>
<dbReference type="InterPro" id="IPR045864">
    <property type="entry name" value="aa-tRNA-synth_II/BPL/LPL"/>
</dbReference>
<evidence type="ECO:0000313" key="7">
    <source>
        <dbReference type="EMBL" id="HIT41703.1"/>
    </source>
</evidence>
<keyword evidence="5" id="KW-0678">Repressor</keyword>
<comment type="catalytic activity">
    <reaction evidence="5">
        <text>biotin + L-lysyl-[protein] + ATP = N(6)-biotinyl-L-lysyl-[protein] + AMP + diphosphate + H(+)</text>
        <dbReference type="Rhea" id="RHEA:11756"/>
        <dbReference type="Rhea" id="RHEA-COMP:9752"/>
        <dbReference type="Rhea" id="RHEA-COMP:10505"/>
        <dbReference type="ChEBI" id="CHEBI:15378"/>
        <dbReference type="ChEBI" id="CHEBI:29969"/>
        <dbReference type="ChEBI" id="CHEBI:30616"/>
        <dbReference type="ChEBI" id="CHEBI:33019"/>
        <dbReference type="ChEBI" id="CHEBI:57586"/>
        <dbReference type="ChEBI" id="CHEBI:83144"/>
        <dbReference type="ChEBI" id="CHEBI:456215"/>
        <dbReference type="EC" id="6.3.4.15"/>
    </reaction>
</comment>
<organism evidence="7 8">
    <name type="scientific">Candidatus Caccovicinus merdipullorum</name>
    <dbReference type="NCBI Taxonomy" id="2840724"/>
    <lineage>
        <taxon>Bacteria</taxon>
        <taxon>Bacillati</taxon>
        <taxon>Bacillota</taxon>
        <taxon>Clostridia</taxon>
        <taxon>Eubacteriales</taxon>
        <taxon>Candidatus Caccovicinus</taxon>
    </lineage>
</organism>
<dbReference type="InterPro" id="IPR013196">
    <property type="entry name" value="HTH_11"/>
</dbReference>
<dbReference type="PROSITE" id="PS51733">
    <property type="entry name" value="BPL_LPL_CATALYTIC"/>
    <property type="match status" value="1"/>
</dbReference>
<evidence type="ECO:0000256" key="2">
    <source>
        <dbReference type="ARBA" id="ARBA00022741"/>
    </source>
</evidence>
<keyword evidence="3 5" id="KW-0067">ATP-binding</keyword>
<dbReference type="Pfam" id="PF02237">
    <property type="entry name" value="BPL_C"/>
    <property type="match status" value="1"/>
</dbReference>
<dbReference type="GO" id="GO:0003677">
    <property type="term" value="F:DNA binding"/>
    <property type="evidence" value="ECO:0007669"/>
    <property type="project" value="UniProtKB-UniRule"/>
</dbReference>
<dbReference type="Pfam" id="PF03099">
    <property type="entry name" value="BPL_LplA_LipB"/>
    <property type="match status" value="1"/>
</dbReference>
<keyword evidence="1 5" id="KW-0436">Ligase</keyword>
<sequence>MKTEILTILKEAEGFVSGQNLCSRLNVSRTAVWKVIRQLQEEGYQIEAVRNKGYRLVQAADVMTEAEIGSRLKAGWIGKKLVYFYETDSTNLQARKLAQAGCPDGTLVVSDCQTAGKGRRGRSWSSPHGSSIYMSFVLRPSLPPYCASAVTLIAGLAVTDAVCRETGLPAGIKWPNDVVVNGKKICGILTEMSAELENIHYIVTGIGINVNQQDFPDEIAAAATSLRLESGKSWNRSALTASIVSAFEGYYVKFLQSQDLSLVKDDYEKRLVNLDAEVRVLDPKGQWSGICRGIDKEGELLVEDQEGQIKTVRSGEVSVRGIYGYV</sequence>
<keyword evidence="4 5" id="KW-0092">Biotin</keyword>
<dbReference type="PANTHER" id="PTHR12835">
    <property type="entry name" value="BIOTIN PROTEIN LIGASE"/>
    <property type="match status" value="1"/>
</dbReference>
<dbReference type="GO" id="GO:0009249">
    <property type="term" value="P:protein lipoylation"/>
    <property type="evidence" value="ECO:0007669"/>
    <property type="project" value="UniProtKB-ARBA"/>
</dbReference>
<evidence type="ECO:0000313" key="8">
    <source>
        <dbReference type="Proteomes" id="UP000886860"/>
    </source>
</evidence>
<dbReference type="Gene3D" id="2.30.30.100">
    <property type="match status" value="1"/>
</dbReference>
<evidence type="ECO:0000256" key="3">
    <source>
        <dbReference type="ARBA" id="ARBA00022840"/>
    </source>
</evidence>
<dbReference type="EC" id="6.3.4.15" evidence="5"/>
<dbReference type="GO" id="GO:0005737">
    <property type="term" value="C:cytoplasm"/>
    <property type="evidence" value="ECO:0007669"/>
    <property type="project" value="TreeGrafter"/>
</dbReference>
<dbReference type="GO" id="GO:0005524">
    <property type="term" value="F:ATP binding"/>
    <property type="evidence" value="ECO:0007669"/>
    <property type="project" value="UniProtKB-UniRule"/>
</dbReference>
<dbReference type="SUPFAM" id="SSF46785">
    <property type="entry name" value="Winged helix' DNA-binding domain"/>
    <property type="match status" value="1"/>
</dbReference>
<dbReference type="PANTHER" id="PTHR12835:SF5">
    <property type="entry name" value="BIOTIN--PROTEIN LIGASE"/>
    <property type="match status" value="1"/>
</dbReference>
<dbReference type="Gene3D" id="3.30.930.10">
    <property type="entry name" value="Bira Bifunctional Protein, Domain 2"/>
    <property type="match status" value="1"/>
</dbReference>
<dbReference type="InterPro" id="IPR004143">
    <property type="entry name" value="BPL_LPL_catalytic"/>
</dbReference>
<dbReference type="GO" id="GO:0016740">
    <property type="term" value="F:transferase activity"/>
    <property type="evidence" value="ECO:0007669"/>
    <property type="project" value="UniProtKB-ARBA"/>
</dbReference>
<dbReference type="Proteomes" id="UP000886860">
    <property type="component" value="Unassembled WGS sequence"/>
</dbReference>
<gene>
    <name evidence="5" type="primary">birA</name>
    <name evidence="7" type="ORF">IAB60_06335</name>
</gene>
<dbReference type="SUPFAM" id="SSF55681">
    <property type="entry name" value="Class II aaRS and biotin synthetases"/>
    <property type="match status" value="1"/>
</dbReference>
<comment type="caution">
    <text evidence="5">Lacks conserved residue(s) required for the propagation of feature annotation.</text>
</comment>
<proteinExistence type="inferred from homology"/>
<dbReference type="InterPro" id="IPR004408">
    <property type="entry name" value="Biotin_CoA_COase_ligase"/>
</dbReference>
<protein>
    <recommendedName>
        <fullName evidence="5">Bifunctional ligase/repressor BirA</fullName>
    </recommendedName>
    <alternativeName>
        <fullName evidence="5">Biotin--[acetyl-CoA-carboxylase] ligase</fullName>
        <ecNumber evidence="5">6.3.4.15</ecNumber>
    </alternativeName>
    <alternativeName>
        <fullName evidence="5">Biotin--protein ligase</fullName>
    </alternativeName>
    <alternativeName>
        <fullName evidence="5">Biotin-[acetyl-CoA carboxylase] synthetase</fullName>
    </alternativeName>
</protein>
<dbReference type="InterPro" id="IPR036390">
    <property type="entry name" value="WH_DNA-bd_sf"/>
</dbReference>
<dbReference type="HAMAP" id="MF_00978">
    <property type="entry name" value="Bifunct_BirA"/>
    <property type="match status" value="1"/>
</dbReference>
<feature type="DNA-binding region" description="H-T-H motif" evidence="5">
    <location>
        <begin position="18"/>
        <end position="37"/>
    </location>
</feature>
<dbReference type="AlphaFoldDB" id="A0A9D1GIF1"/>
<dbReference type="CDD" id="cd16442">
    <property type="entry name" value="BPL"/>
    <property type="match status" value="1"/>
</dbReference>
<comment type="caution">
    <text evidence="7">The sequence shown here is derived from an EMBL/GenBank/DDBJ whole genome shotgun (WGS) entry which is preliminary data.</text>
</comment>
<feature type="binding site" evidence="5">
    <location>
        <begin position="89"/>
        <end position="91"/>
    </location>
    <ligand>
        <name>biotin</name>
        <dbReference type="ChEBI" id="CHEBI:57586"/>
    </ligand>
</feature>
<dbReference type="EMBL" id="DVKS01000106">
    <property type="protein sequence ID" value="HIT41703.1"/>
    <property type="molecule type" value="Genomic_DNA"/>
</dbReference>
<dbReference type="SUPFAM" id="SSF50037">
    <property type="entry name" value="C-terminal domain of transcriptional repressors"/>
    <property type="match status" value="1"/>
</dbReference>
<reference evidence="7" key="2">
    <citation type="journal article" date="2021" name="PeerJ">
        <title>Extensive microbial diversity within the chicken gut microbiome revealed by metagenomics and culture.</title>
        <authorList>
            <person name="Gilroy R."/>
            <person name="Ravi A."/>
            <person name="Getino M."/>
            <person name="Pursley I."/>
            <person name="Horton D.L."/>
            <person name="Alikhan N.F."/>
            <person name="Baker D."/>
            <person name="Gharbi K."/>
            <person name="Hall N."/>
            <person name="Watson M."/>
            <person name="Adriaenssens E.M."/>
            <person name="Foster-Nyarko E."/>
            <person name="Jarju S."/>
            <person name="Secka A."/>
            <person name="Antonio M."/>
            <person name="Oren A."/>
            <person name="Chaudhuri R.R."/>
            <person name="La Ragione R."/>
            <person name="Hildebrand F."/>
            <person name="Pallen M.J."/>
        </authorList>
    </citation>
    <scope>NUCLEOTIDE SEQUENCE</scope>
    <source>
        <strain evidence="7">CHK123-3438</strain>
    </source>
</reference>
<feature type="binding site" evidence="5">
    <location>
        <position position="113"/>
    </location>
    <ligand>
        <name>biotin</name>
        <dbReference type="ChEBI" id="CHEBI:57586"/>
    </ligand>
</feature>
<name>A0A9D1GIF1_9FIRM</name>
<evidence type="ECO:0000256" key="5">
    <source>
        <dbReference type="HAMAP-Rule" id="MF_00978"/>
    </source>
</evidence>
<feature type="domain" description="BPL/LPL catalytic" evidence="6">
    <location>
        <begin position="76"/>
        <end position="255"/>
    </location>
</feature>
<evidence type="ECO:0000259" key="6">
    <source>
        <dbReference type="PROSITE" id="PS51733"/>
    </source>
</evidence>
<dbReference type="GO" id="GO:0006355">
    <property type="term" value="P:regulation of DNA-templated transcription"/>
    <property type="evidence" value="ECO:0007669"/>
    <property type="project" value="UniProtKB-UniRule"/>
</dbReference>
<feature type="binding site" evidence="5">
    <location>
        <position position="184"/>
    </location>
    <ligand>
        <name>biotin</name>
        <dbReference type="ChEBI" id="CHEBI:57586"/>
    </ligand>
</feature>
<dbReference type="InterPro" id="IPR008988">
    <property type="entry name" value="Transcriptional_repressor_C"/>
</dbReference>
<accession>A0A9D1GIF1</accession>
<evidence type="ECO:0000256" key="4">
    <source>
        <dbReference type="ARBA" id="ARBA00023267"/>
    </source>
</evidence>
<comment type="similarity">
    <text evidence="5">Belongs to the biotin--protein ligase family.</text>
</comment>
<dbReference type="Pfam" id="PF08279">
    <property type="entry name" value="HTH_11"/>
    <property type="match status" value="1"/>
</dbReference>
<keyword evidence="5" id="KW-0804">Transcription</keyword>
<keyword evidence="5" id="KW-0805">Transcription regulation</keyword>
<dbReference type="InterPro" id="IPR036388">
    <property type="entry name" value="WH-like_DNA-bd_sf"/>
</dbReference>
<dbReference type="InterPro" id="IPR003142">
    <property type="entry name" value="BPL_C"/>
</dbReference>
<evidence type="ECO:0000256" key="1">
    <source>
        <dbReference type="ARBA" id="ARBA00022598"/>
    </source>
</evidence>
<dbReference type="NCBIfam" id="TIGR00121">
    <property type="entry name" value="birA_ligase"/>
    <property type="match status" value="1"/>
</dbReference>
<keyword evidence="2 5" id="KW-0547">Nucleotide-binding</keyword>
<reference evidence="7" key="1">
    <citation type="submission" date="2020-10" db="EMBL/GenBank/DDBJ databases">
        <authorList>
            <person name="Gilroy R."/>
        </authorList>
    </citation>
    <scope>NUCLEOTIDE SEQUENCE</scope>
    <source>
        <strain evidence="7">CHK123-3438</strain>
    </source>
</reference>
<comment type="function">
    <text evidence="5">Acts both as a biotin--[acetyl-CoA-carboxylase] ligase and a repressor.</text>
</comment>
<dbReference type="GO" id="GO:0004077">
    <property type="term" value="F:biotin--[biotin carboxyl-carrier protein] ligase activity"/>
    <property type="evidence" value="ECO:0007669"/>
    <property type="project" value="UniProtKB-UniRule"/>
</dbReference>
<dbReference type="Gene3D" id="1.10.10.10">
    <property type="entry name" value="Winged helix-like DNA-binding domain superfamily/Winged helix DNA-binding domain"/>
    <property type="match status" value="1"/>
</dbReference>